<evidence type="ECO:0000256" key="1">
    <source>
        <dbReference type="SAM" id="MobiDB-lite"/>
    </source>
</evidence>
<reference evidence="2" key="1">
    <citation type="submission" date="2014-09" db="EMBL/GenBank/DDBJ databases">
        <authorList>
            <person name="Magalhaes I.L.F."/>
            <person name="Oliveira U."/>
            <person name="Santos F.R."/>
            <person name="Vidigal T.H.D.A."/>
            <person name="Brescovit A.D."/>
            <person name="Santos A.J."/>
        </authorList>
    </citation>
    <scope>NUCLEOTIDE SEQUENCE</scope>
    <source>
        <tissue evidence="2">Shoot tissue taken approximately 20 cm above the soil surface</tissue>
    </source>
</reference>
<dbReference type="EMBL" id="GBRH01204645">
    <property type="protein sequence ID" value="JAD93250.1"/>
    <property type="molecule type" value="Transcribed_RNA"/>
</dbReference>
<organism evidence="2">
    <name type="scientific">Arundo donax</name>
    <name type="common">Giant reed</name>
    <name type="synonym">Donax arundinaceus</name>
    <dbReference type="NCBI Taxonomy" id="35708"/>
    <lineage>
        <taxon>Eukaryota</taxon>
        <taxon>Viridiplantae</taxon>
        <taxon>Streptophyta</taxon>
        <taxon>Embryophyta</taxon>
        <taxon>Tracheophyta</taxon>
        <taxon>Spermatophyta</taxon>
        <taxon>Magnoliopsida</taxon>
        <taxon>Liliopsida</taxon>
        <taxon>Poales</taxon>
        <taxon>Poaceae</taxon>
        <taxon>PACMAD clade</taxon>
        <taxon>Arundinoideae</taxon>
        <taxon>Arundineae</taxon>
        <taxon>Arundo</taxon>
    </lineage>
</organism>
<feature type="compositionally biased region" description="Basic and acidic residues" evidence="1">
    <location>
        <begin position="40"/>
        <end position="51"/>
    </location>
</feature>
<reference evidence="2" key="2">
    <citation type="journal article" date="2015" name="Data Brief">
        <title>Shoot transcriptome of the giant reed, Arundo donax.</title>
        <authorList>
            <person name="Barrero R.A."/>
            <person name="Guerrero F.D."/>
            <person name="Moolhuijzen P."/>
            <person name="Goolsby J.A."/>
            <person name="Tidwell J."/>
            <person name="Bellgard S.E."/>
            <person name="Bellgard M.I."/>
        </authorList>
    </citation>
    <scope>NUCLEOTIDE SEQUENCE</scope>
    <source>
        <tissue evidence="2">Shoot tissue taken approximately 20 cm above the soil surface</tissue>
    </source>
</reference>
<name>A0A0A9E5T4_ARUDO</name>
<dbReference type="AlphaFoldDB" id="A0A0A9E5T4"/>
<sequence>MTSPVLDFCSHRKPWRNRPGLARGAGMRRRSGGDGGLGEENPRELGDKARTDLGQFI</sequence>
<feature type="region of interest" description="Disordered" evidence="1">
    <location>
        <begin position="1"/>
        <end position="57"/>
    </location>
</feature>
<protein>
    <submittedName>
        <fullName evidence="2">Uncharacterized protein</fullName>
    </submittedName>
</protein>
<proteinExistence type="predicted"/>
<accession>A0A0A9E5T4</accession>
<evidence type="ECO:0000313" key="2">
    <source>
        <dbReference type="EMBL" id="JAD93250.1"/>
    </source>
</evidence>